<dbReference type="Pfam" id="PF12937">
    <property type="entry name" value="F-box-like"/>
    <property type="match status" value="1"/>
</dbReference>
<name>A0A8K0UH45_9AGAR</name>
<dbReference type="SUPFAM" id="SSF52047">
    <property type="entry name" value="RNI-like"/>
    <property type="match status" value="1"/>
</dbReference>
<sequence length="585" mass="65612">MSPHANSIVLIPELMSLVFSHLDQRSVARTATVSVLWAEMALDSVWRNVDDIRRLLFLLAPLVAEKQSGSHLLPGHIFRFKKGATLNWQSFDRYAPRVRRLQHDEAKRKFIDSSVWDDMVKAKRAGHFLPNLQTLVWHAMSAENQYGSLLFAHSKVQRISIQLHRSSLTLPYMITLSTLVKELVDLELKSDAAMRDVEPYVLPLLRCSTLQRIRAPIFFYTSSIFRQLSLCTSLRMILFSKPAEQGIGDRADVAIFSPDLPESAFPVLEQLSFSAHILHAAHFIRSAFSPKNISFLYVNVAALDGPLAVRNLFSTVADTCKALVEFHIDFVVCPYAPIVSPPPPLTDRPSINTFQPLLSCKCLTKFEFRWDYQLNLTQDDMEELASSWPRLEVLLLHCQPIPEHTPSALTLEALIPFAQHCPRLRELGLYIDARNVPPPLAHYTPAQVRSIPSFRSLKKLSVGASSIGSVEPVVLFLSQLCPLGCEIVSGVRWPDAFGIALDQIGILDNRRLNMTEWWVRWTDVGKALPLATKARLEERERVVGWLKERMGGVVGMGGGVGAAVGDRAVNQLQAQMKDLQAFISG</sequence>
<feature type="domain" description="F-box" evidence="1">
    <location>
        <begin position="12"/>
        <end position="50"/>
    </location>
</feature>
<protein>
    <recommendedName>
        <fullName evidence="1">F-box domain-containing protein</fullName>
    </recommendedName>
</protein>
<keyword evidence="3" id="KW-1185">Reference proteome</keyword>
<proteinExistence type="predicted"/>
<gene>
    <name evidence="2" type="ORF">BXZ70DRAFT_469067</name>
</gene>
<dbReference type="SUPFAM" id="SSF81383">
    <property type="entry name" value="F-box domain"/>
    <property type="match status" value="1"/>
</dbReference>
<dbReference type="AlphaFoldDB" id="A0A8K0UH45"/>
<dbReference type="Proteomes" id="UP000813824">
    <property type="component" value="Unassembled WGS sequence"/>
</dbReference>
<reference evidence="2" key="1">
    <citation type="journal article" date="2021" name="New Phytol.">
        <title>Evolutionary innovations through gain and loss of genes in the ectomycorrhizal Boletales.</title>
        <authorList>
            <person name="Wu G."/>
            <person name="Miyauchi S."/>
            <person name="Morin E."/>
            <person name="Kuo A."/>
            <person name="Drula E."/>
            <person name="Varga T."/>
            <person name="Kohler A."/>
            <person name="Feng B."/>
            <person name="Cao Y."/>
            <person name="Lipzen A."/>
            <person name="Daum C."/>
            <person name="Hundley H."/>
            <person name="Pangilinan J."/>
            <person name="Johnson J."/>
            <person name="Barry K."/>
            <person name="LaButti K."/>
            <person name="Ng V."/>
            <person name="Ahrendt S."/>
            <person name="Min B."/>
            <person name="Choi I.G."/>
            <person name="Park H."/>
            <person name="Plett J.M."/>
            <person name="Magnuson J."/>
            <person name="Spatafora J.W."/>
            <person name="Nagy L.G."/>
            <person name="Henrissat B."/>
            <person name="Grigoriev I.V."/>
            <person name="Yang Z.L."/>
            <person name="Xu J."/>
            <person name="Martin F.M."/>
        </authorList>
    </citation>
    <scope>NUCLEOTIDE SEQUENCE</scope>
    <source>
        <strain evidence="2">KKN 215</strain>
    </source>
</reference>
<dbReference type="InterPro" id="IPR036047">
    <property type="entry name" value="F-box-like_dom_sf"/>
</dbReference>
<dbReference type="InterPro" id="IPR001810">
    <property type="entry name" value="F-box_dom"/>
</dbReference>
<accession>A0A8K0UH45</accession>
<evidence type="ECO:0000313" key="3">
    <source>
        <dbReference type="Proteomes" id="UP000813824"/>
    </source>
</evidence>
<dbReference type="OrthoDB" id="2447803at2759"/>
<evidence type="ECO:0000313" key="2">
    <source>
        <dbReference type="EMBL" id="KAH8091796.1"/>
    </source>
</evidence>
<evidence type="ECO:0000259" key="1">
    <source>
        <dbReference type="Pfam" id="PF12937"/>
    </source>
</evidence>
<organism evidence="2 3">
    <name type="scientific">Cristinia sonorae</name>
    <dbReference type="NCBI Taxonomy" id="1940300"/>
    <lineage>
        <taxon>Eukaryota</taxon>
        <taxon>Fungi</taxon>
        <taxon>Dikarya</taxon>
        <taxon>Basidiomycota</taxon>
        <taxon>Agaricomycotina</taxon>
        <taxon>Agaricomycetes</taxon>
        <taxon>Agaricomycetidae</taxon>
        <taxon>Agaricales</taxon>
        <taxon>Pleurotineae</taxon>
        <taxon>Stephanosporaceae</taxon>
        <taxon>Cristinia</taxon>
    </lineage>
</organism>
<dbReference type="Gene3D" id="1.20.1280.50">
    <property type="match status" value="1"/>
</dbReference>
<dbReference type="Gene3D" id="3.80.10.10">
    <property type="entry name" value="Ribonuclease Inhibitor"/>
    <property type="match status" value="1"/>
</dbReference>
<comment type="caution">
    <text evidence="2">The sequence shown here is derived from an EMBL/GenBank/DDBJ whole genome shotgun (WGS) entry which is preliminary data.</text>
</comment>
<dbReference type="EMBL" id="JAEVFJ010000034">
    <property type="protein sequence ID" value="KAH8091796.1"/>
    <property type="molecule type" value="Genomic_DNA"/>
</dbReference>
<dbReference type="InterPro" id="IPR032675">
    <property type="entry name" value="LRR_dom_sf"/>
</dbReference>